<dbReference type="AlphaFoldDB" id="A0A0D8I8M6"/>
<dbReference type="Proteomes" id="UP000035704">
    <property type="component" value="Chromosome"/>
</dbReference>
<dbReference type="InterPro" id="IPR050922">
    <property type="entry name" value="LytR/CpsA/Psr_CW_biosynth"/>
</dbReference>
<dbReference type="Pfam" id="PF03816">
    <property type="entry name" value="LytR_cpsA_psr"/>
    <property type="match status" value="1"/>
</dbReference>
<keyword evidence="3" id="KW-1185">Reference proteome</keyword>
<protein>
    <submittedName>
        <fullName evidence="2">Transcriptional regulator LytR family</fullName>
    </submittedName>
</protein>
<dbReference type="InterPro" id="IPR004474">
    <property type="entry name" value="LytR_CpsA_psr"/>
</dbReference>
<dbReference type="NCBIfam" id="TIGR00350">
    <property type="entry name" value="lytR_cpsA_psr"/>
    <property type="match status" value="1"/>
</dbReference>
<proteinExistence type="inferred from homology"/>
<evidence type="ECO:0000313" key="2">
    <source>
        <dbReference type="EMBL" id="AKL93678.1"/>
    </source>
</evidence>
<dbReference type="OrthoDB" id="9782542at2"/>
<evidence type="ECO:0000313" key="3">
    <source>
        <dbReference type="Proteomes" id="UP000035704"/>
    </source>
</evidence>
<sequence length="310" mass="34909">MKKNEILKISTALIFCVFLLMTVNGFEKYNNIQNPEQAFRKDLQKQEEVIVVGDVVSRNVINVLLLGVDSTETREANEMGYRSDAIMVASMDLDMRKVKMISIPRDTYTDVPGNDKKDKINHAMAFGGGPRRKGNQYAVEAVENLLGIDIHYYATLDLDAVKDVVDMIGGVTVNVERSMGSGARRLEKGEQTLNGEQALIYLSNRNAPMADLARIGQQQNFMMALFQQTKEKGRFSDILPLYLKMQNKIFTDLKIDQIGALVLFLKDLNPEDIEVFTLRGSNMTIDGIFYLDVDTDYIQEIINGITMGKN</sequence>
<organism evidence="2 3">
    <name type="scientific">Clostridium aceticum</name>
    <dbReference type="NCBI Taxonomy" id="84022"/>
    <lineage>
        <taxon>Bacteria</taxon>
        <taxon>Bacillati</taxon>
        <taxon>Bacillota</taxon>
        <taxon>Clostridia</taxon>
        <taxon>Eubacteriales</taxon>
        <taxon>Clostridiaceae</taxon>
        <taxon>Clostridium</taxon>
    </lineage>
</organism>
<dbReference type="PANTHER" id="PTHR33392">
    <property type="entry name" value="POLYISOPRENYL-TEICHOIC ACID--PEPTIDOGLYCAN TEICHOIC ACID TRANSFERASE TAGU"/>
    <property type="match status" value="1"/>
</dbReference>
<reference evidence="2 3" key="1">
    <citation type="submission" date="2014-10" db="EMBL/GenBank/DDBJ databases">
        <title>Genome sequence of Clostridium aceticum DSM 1496.</title>
        <authorList>
            <person name="Poehlein A."/>
            <person name="Schiel-Bengelsdorf B."/>
            <person name="Gottschalk G."/>
            <person name="Duerre P."/>
            <person name="Daniel R."/>
        </authorList>
    </citation>
    <scope>NUCLEOTIDE SEQUENCE [LARGE SCALE GENOMIC DNA]</scope>
    <source>
        <strain evidence="2 3">DSM 1496</strain>
    </source>
</reference>
<dbReference type="KEGG" id="cace:CACET_c01620"/>
<dbReference type="RefSeq" id="WP_044826356.1">
    <property type="nucleotide sequence ID" value="NZ_CP009687.1"/>
</dbReference>
<dbReference type="Gene3D" id="3.40.630.190">
    <property type="entry name" value="LCP protein"/>
    <property type="match status" value="1"/>
</dbReference>
<gene>
    <name evidence="2" type="ORF">CACET_c01620</name>
</gene>
<accession>A0A0D8I8M6</accession>
<dbReference type="EMBL" id="CP009687">
    <property type="protein sequence ID" value="AKL93678.1"/>
    <property type="molecule type" value="Genomic_DNA"/>
</dbReference>
<comment type="similarity">
    <text evidence="1">Belongs to the LytR/CpsA/Psr (LCP) family.</text>
</comment>
<name>A0A0D8I8M6_9CLOT</name>
<dbReference type="PATRIC" id="fig|84022.5.peg.2496"/>
<dbReference type="STRING" id="84022.CACET_c01620"/>
<evidence type="ECO:0000256" key="1">
    <source>
        <dbReference type="ARBA" id="ARBA00006068"/>
    </source>
</evidence>
<dbReference type="PANTHER" id="PTHR33392:SF6">
    <property type="entry name" value="POLYISOPRENYL-TEICHOIC ACID--PEPTIDOGLYCAN TEICHOIC ACID TRANSFERASE TAGU"/>
    <property type="match status" value="1"/>
</dbReference>